<dbReference type="GO" id="GO:0000287">
    <property type="term" value="F:magnesium ion binding"/>
    <property type="evidence" value="ECO:0007669"/>
    <property type="project" value="InterPro"/>
</dbReference>
<comment type="similarity">
    <text evidence="2 11">Belongs to the TPP enzyme family.</text>
</comment>
<dbReference type="Proteomes" id="UP001174909">
    <property type="component" value="Unassembled WGS sequence"/>
</dbReference>
<dbReference type="GO" id="GO:0030976">
    <property type="term" value="F:thiamine pyrophosphate binding"/>
    <property type="evidence" value="ECO:0007669"/>
    <property type="project" value="InterPro"/>
</dbReference>
<comment type="catalytic activity">
    <reaction evidence="10">
        <text>2-hydroxyoctadecanoyl-CoA = heptadecanal + formyl-CoA</text>
        <dbReference type="Rhea" id="RHEA:55196"/>
        <dbReference type="ChEBI" id="CHEBI:57376"/>
        <dbReference type="ChEBI" id="CHEBI:74116"/>
        <dbReference type="ChEBI" id="CHEBI:138631"/>
    </reaction>
    <physiologicalReaction direction="left-to-right" evidence="10">
        <dbReference type="Rhea" id="RHEA:55197"/>
    </physiologicalReaction>
</comment>
<keyword evidence="5 11" id="KW-0786">Thiamine pyrophosphate</keyword>
<dbReference type="EC" id="4.1.2.63" evidence="9"/>
<gene>
    <name evidence="15" type="ORF">GBAR_LOCUS40</name>
</gene>
<dbReference type="FunFam" id="3.40.50.1220:FF:000006">
    <property type="entry name" value="2-hydroxyacyl-CoA lyase 1"/>
    <property type="match status" value="1"/>
</dbReference>
<dbReference type="Pfam" id="PF02776">
    <property type="entry name" value="TPP_enzyme_N"/>
    <property type="match status" value="1"/>
</dbReference>
<dbReference type="InterPro" id="IPR045025">
    <property type="entry name" value="HACL1-like"/>
</dbReference>
<evidence type="ECO:0000256" key="11">
    <source>
        <dbReference type="RuleBase" id="RU362132"/>
    </source>
</evidence>
<evidence type="ECO:0000313" key="15">
    <source>
        <dbReference type="EMBL" id="CAI7988710.1"/>
    </source>
</evidence>
<dbReference type="InterPro" id="IPR029061">
    <property type="entry name" value="THDP-binding"/>
</dbReference>
<keyword evidence="3" id="KW-0479">Metal-binding</keyword>
<dbReference type="EMBL" id="CASHTH010000007">
    <property type="protein sequence ID" value="CAI7988710.1"/>
    <property type="molecule type" value="Genomic_DNA"/>
</dbReference>
<evidence type="ECO:0000256" key="8">
    <source>
        <dbReference type="ARBA" id="ARBA00044454"/>
    </source>
</evidence>
<dbReference type="GO" id="GO:0005777">
    <property type="term" value="C:peroxisome"/>
    <property type="evidence" value="ECO:0007669"/>
    <property type="project" value="TreeGrafter"/>
</dbReference>
<evidence type="ECO:0000259" key="12">
    <source>
        <dbReference type="Pfam" id="PF00205"/>
    </source>
</evidence>
<dbReference type="Gene3D" id="3.40.50.1220">
    <property type="entry name" value="TPP-binding domain"/>
    <property type="match status" value="1"/>
</dbReference>
<keyword evidence="4" id="KW-0460">Magnesium</keyword>
<name>A0AA35W2N0_GEOBA</name>
<accession>A0AA35W2N0</accession>
<dbReference type="InterPro" id="IPR012000">
    <property type="entry name" value="Thiamin_PyroP_enz_cen_dom"/>
</dbReference>
<evidence type="ECO:0000259" key="14">
    <source>
        <dbReference type="Pfam" id="PF02776"/>
    </source>
</evidence>
<proteinExistence type="inferred from homology"/>
<feature type="domain" description="Thiamine pyrophosphate enzyme N-terminal TPP-binding" evidence="14">
    <location>
        <begin position="13"/>
        <end position="124"/>
    </location>
</feature>
<dbReference type="PANTHER" id="PTHR43710:SF2">
    <property type="entry name" value="2-HYDROXYACYL-COA LYASE 1"/>
    <property type="match status" value="1"/>
</dbReference>
<dbReference type="AlphaFoldDB" id="A0AA35W2N0"/>
<evidence type="ECO:0000256" key="4">
    <source>
        <dbReference type="ARBA" id="ARBA00022842"/>
    </source>
</evidence>
<evidence type="ECO:0000259" key="13">
    <source>
        <dbReference type="Pfam" id="PF02775"/>
    </source>
</evidence>
<evidence type="ECO:0000256" key="3">
    <source>
        <dbReference type="ARBA" id="ARBA00022723"/>
    </source>
</evidence>
<feature type="domain" description="Thiamine pyrophosphate enzyme central" evidence="12">
    <location>
        <begin position="200"/>
        <end position="329"/>
    </location>
</feature>
<evidence type="ECO:0000256" key="10">
    <source>
        <dbReference type="ARBA" id="ARBA00048738"/>
    </source>
</evidence>
<evidence type="ECO:0000256" key="5">
    <source>
        <dbReference type="ARBA" id="ARBA00023052"/>
    </source>
</evidence>
<dbReference type="GO" id="GO:0106359">
    <property type="term" value="F:2-hydroxyacyl-CoA lyase activity"/>
    <property type="evidence" value="ECO:0007669"/>
    <property type="project" value="UniProtKB-EC"/>
</dbReference>
<dbReference type="InterPro" id="IPR011766">
    <property type="entry name" value="TPP_enzyme_TPP-bd"/>
</dbReference>
<organism evidence="15 16">
    <name type="scientific">Geodia barretti</name>
    <name type="common">Barrett's horny sponge</name>
    <dbReference type="NCBI Taxonomy" id="519541"/>
    <lineage>
        <taxon>Eukaryota</taxon>
        <taxon>Metazoa</taxon>
        <taxon>Porifera</taxon>
        <taxon>Demospongiae</taxon>
        <taxon>Heteroscleromorpha</taxon>
        <taxon>Tetractinellida</taxon>
        <taxon>Astrophorina</taxon>
        <taxon>Geodiidae</taxon>
        <taxon>Geodia</taxon>
    </lineage>
</organism>
<evidence type="ECO:0000313" key="16">
    <source>
        <dbReference type="Proteomes" id="UP001174909"/>
    </source>
</evidence>
<sequence length="527" mass="57717">MAADGEEDVETVTGVALLADALRSQGVEWVFGVVGIPVTNIAPALQDAGIGYIGMRNEQAASYAASVVGYLTGRPGCCLVVTGPGLIHALPGIANAHVNCWPLLVVAGGCDQDQIGMGAFQEWPQLEDCSRCKYAVRLETLESIPFHVEKAVRSSLYGRPGPSYIEIPGNMTSDAVPITRIEQVLPCPPPPMSLADPAAVQRAVSLLRSAQRPLVIVGKGVAYAFAEHEARSLIVPRRLPFLPTPMGKGVLSDAHPLCVSPARSRALQEADVILLLGARLNWILHFGLPPRFSRDVKIIQVEICPEEFSNNVPAHLMLHGHLKPVLKQLVEEFGQWVMDRDGQWWSRLKEKIHINMNINKELASVTSLPMNFYAAYDIMKDYIPRNAVLVNEGSATMDIGRTVFLSHFPRRRLDAGSFGTMGLGCGYAIAAALIEQRKPDGQRSPVVAIQGDSAFGFSGMELETASRYQLPIVFVVMNNSGIYRGVDSETWTELNEEPELPLSLPPQVCYQEQLTTILARRSWEKEY</sequence>
<dbReference type="PANTHER" id="PTHR43710">
    <property type="entry name" value="2-HYDROXYACYL-COA LYASE"/>
    <property type="match status" value="1"/>
</dbReference>
<dbReference type="Gene3D" id="3.40.50.970">
    <property type="match status" value="2"/>
</dbReference>
<evidence type="ECO:0000256" key="2">
    <source>
        <dbReference type="ARBA" id="ARBA00007812"/>
    </source>
</evidence>
<dbReference type="InterPro" id="IPR029035">
    <property type="entry name" value="DHS-like_NAD/FAD-binding_dom"/>
</dbReference>
<feature type="domain" description="Thiamine pyrophosphate enzyme TPP-binding" evidence="13">
    <location>
        <begin position="395"/>
        <end position="481"/>
    </location>
</feature>
<dbReference type="SUPFAM" id="SSF52467">
    <property type="entry name" value="DHS-like NAD/FAD-binding domain"/>
    <property type="match status" value="1"/>
</dbReference>
<dbReference type="GO" id="GO:0001561">
    <property type="term" value="P:fatty acid alpha-oxidation"/>
    <property type="evidence" value="ECO:0007669"/>
    <property type="project" value="TreeGrafter"/>
</dbReference>
<keyword evidence="6 15" id="KW-0456">Lyase</keyword>
<dbReference type="InterPro" id="IPR012001">
    <property type="entry name" value="Thiamin_PyroP_enz_TPP-bd_dom"/>
</dbReference>
<dbReference type="Pfam" id="PF02775">
    <property type="entry name" value="TPP_enzyme_C"/>
    <property type="match status" value="1"/>
</dbReference>
<evidence type="ECO:0000256" key="6">
    <source>
        <dbReference type="ARBA" id="ARBA00023239"/>
    </source>
</evidence>
<dbReference type="SUPFAM" id="SSF52518">
    <property type="entry name" value="Thiamin diphosphate-binding fold (THDP-binding)"/>
    <property type="match status" value="2"/>
</dbReference>
<evidence type="ECO:0000256" key="7">
    <source>
        <dbReference type="ARBA" id="ARBA00044451"/>
    </source>
</evidence>
<comment type="catalytic activity">
    <reaction evidence="7">
        <text>a 2-hydroxy-3-methyl fatty acyl-CoA = a 2-methyl-branched fatty aldehyde + formyl-CoA</text>
        <dbReference type="Rhea" id="RHEA:25375"/>
        <dbReference type="ChEBI" id="CHEBI:49188"/>
        <dbReference type="ChEBI" id="CHEBI:57376"/>
        <dbReference type="ChEBI" id="CHEBI:58783"/>
        <dbReference type="EC" id="4.1.2.63"/>
    </reaction>
    <physiologicalReaction direction="left-to-right" evidence="7">
        <dbReference type="Rhea" id="RHEA:25376"/>
    </physiologicalReaction>
</comment>
<comment type="caution">
    <text evidence="15">The sequence shown here is derived from an EMBL/GenBank/DDBJ whole genome shotgun (WGS) entry which is preliminary data.</text>
</comment>
<comment type="catalytic activity">
    <reaction evidence="8">
        <text>an (R)-2-hydroxy-long-chain-fatty acyl-CoA = a long-chain fatty aldehyde + formyl-CoA</text>
        <dbReference type="Rhea" id="RHEA:67444"/>
        <dbReference type="ChEBI" id="CHEBI:17176"/>
        <dbReference type="ChEBI" id="CHEBI:57376"/>
        <dbReference type="ChEBI" id="CHEBI:170012"/>
        <dbReference type="EC" id="4.1.2.63"/>
    </reaction>
    <physiologicalReaction direction="left-to-right" evidence="8">
        <dbReference type="Rhea" id="RHEA:67445"/>
    </physiologicalReaction>
</comment>
<dbReference type="Pfam" id="PF00205">
    <property type="entry name" value="TPP_enzyme_M"/>
    <property type="match status" value="1"/>
</dbReference>
<dbReference type="CDD" id="cd07035">
    <property type="entry name" value="TPP_PYR_POX_like"/>
    <property type="match status" value="1"/>
</dbReference>
<protein>
    <recommendedName>
        <fullName evidence="9">2-hydroxyacyl-CoA lyase</fullName>
        <ecNumber evidence="9">4.1.2.63</ecNumber>
    </recommendedName>
</protein>
<reference evidence="15" key="1">
    <citation type="submission" date="2023-03" db="EMBL/GenBank/DDBJ databases">
        <authorList>
            <person name="Steffen K."/>
            <person name="Cardenas P."/>
        </authorList>
    </citation>
    <scope>NUCLEOTIDE SEQUENCE</scope>
</reference>
<evidence type="ECO:0000256" key="1">
    <source>
        <dbReference type="ARBA" id="ARBA00001964"/>
    </source>
</evidence>
<comment type="cofactor">
    <cofactor evidence="1">
        <name>thiamine diphosphate</name>
        <dbReference type="ChEBI" id="CHEBI:58937"/>
    </cofactor>
</comment>
<evidence type="ECO:0000256" key="9">
    <source>
        <dbReference type="ARBA" id="ARBA00044518"/>
    </source>
</evidence>
<keyword evidence="16" id="KW-1185">Reference proteome</keyword>